<dbReference type="AlphaFoldDB" id="A0A9D2KUL3"/>
<feature type="chain" id="PRO_5038371328" evidence="6">
    <location>
        <begin position="22"/>
        <end position="593"/>
    </location>
</feature>
<comment type="subcellular location">
    <subcellularLocation>
        <location evidence="1">Cell outer membrane</location>
    </subcellularLocation>
</comment>
<dbReference type="GO" id="GO:0009279">
    <property type="term" value="C:cell outer membrane"/>
    <property type="evidence" value="ECO:0007669"/>
    <property type="project" value="UniProtKB-SubCell"/>
</dbReference>
<dbReference type="Proteomes" id="UP000823862">
    <property type="component" value="Unassembled WGS sequence"/>
</dbReference>
<dbReference type="Gene3D" id="1.25.40.390">
    <property type="match status" value="1"/>
</dbReference>
<evidence type="ECO:0000256" key="1">
    <source>
        <dbReference type="ARBA" id="ARBA00004442"/>
    </source>
</evidence>
<reference evidence="8" key="1">
    <citation type="journal article" date="2021" name="PeerJ">
        <title>Extensive microbial diversity within the chicken gut microbiome revealed by metagenomics and culture.</title>
        <authorList>
            <person name="Gilroy R."/>
            <person name="Ravi A."/>
            <person name="Getino M."/>
            <person name="Pursley I."/>
            <person name="Horton D.L."/>
            <person name="Alikhan N.F."/>
            <person name="Baker D."/>
            <person name="Gharbi K."/>
            <person name="Hall N."/>
            <person name="Watson M."/>
            <person name="Adriaenssens E.M."/>
            <person name="Foster-Nyarko E."/>
            <person name="Jarju S."/>
            <person name="Secka A."/>
            <person name="Antonio M."/>
            <person name="Oren A."/>
            <person name="Chaudhuri R.R."/>
            <person name="La Ragione R."/>
            <person name="Hildebrand F."/>
            <person name="Pallen M.J."/>
        </authorList>
    </citation>
    <scope>NUCLEOTIDE SEQUENCE</scope>
    <source>
        <strain evidence="8">ChiHjej12B11-9795</strain>
    </source>
</reference>
<comment type="similarity">
    <text evidence="2">Belongs to the SusD family.</text>
</comment>
<evidence type="ECO:0000313" key="9">
    <source>
        <dbReference type="Proteomes" id="UP000823862"/>
    </source>
</evidence>
<dbReference type="PROSITE" id="PS51257">
    <property type="entry name" value="PROKAR_LIPOPROTEIN"/>
    <property type="match status" value="1"/>
</dbReference>
<keyword evidence="5" id="KW-0998">Cell outer membrane</keyword>
<dbReference type="InterPro" id="IPR012944">
    <property type="entry name" value="SusD_RagB_dom"/>
</dbReference>
<dbReference type="SUPFAM" id="SSF48452">
    <property type="entry name" value="TPR-like"/>
    <property type="match status" value="1"/>
</dbReference>
<feature type="signal peptide" evidence="6">
    <location>
        <begin position="1"/>
        <end position="21"/>
    </location>
</feature>
<dbReference type="EMBL" id="DWZI01000043">
    <property type="protein sequence ID" value="HJA86326.1"/>
    <property type="molecule type" value="Genomic_DNA"/>
</dbReference>
<evidence type="ECO:0000256" key="4">
    <source>
        <dbReference type="ARBA" id="ARBA00023136"/>
    </source>
</evidence>
<feature type="domain" description="RagB/SusD" evidence="7">
    <location>
        <begin position="287"/>
        <end position="592"/>
    </location>
</feature>
<comment type="caution">
    <text evidence="8">The sequence shown here is derived from an EMBL/GenBank/DDBJ whole genome shotgun (WGS) entry which is preliminary data.</text>
</comment>
<gene>
    <name evidence="8" type="ORF">H9950_09105</name>
</gene>
<proteinExistence type="inferred from homology"/>
<evidence type="ECO:0000256" key="3">
    <source>
        <dbReference type="ARBA" id="ARBA00022729"/>
    </source>
</evidence>
<evidence type="ECO:0000313" key="8">
    <source>
        <dbReference type="EMBL" id="HJA86326.1"/>
    </source>
</evidence>
<accession>A0A9D2KUL3</accession>
<protein>
    <submittedName>
        <fullName evidence="8">RagB/SusD family nutrient uptake outer membrane protein</fullName>
    </submittedName>
</protein>
<dbReference type="InterPro" id="IPR011990">
    <property type="entry name" value="TPR-like_helical_dom_sf"/>
</dbReference>
<evidence type="ECO:0000259" key="7">
    <source>
        <dbReference type="Pfam" id="PF07980"/>
    </source>
</evidence>
<organism evidence="8 9">
    <name type="scientific">Candidatus Bacteroides avicola</name>
    <dbReference type="NCBI Taxonomy" id="2838468"/>
    <lineage>
        <taxon>Bacteria</taxon>
        <taxon>Pseudomonadati</taxon>
        <taxon>Bacteroidota</taxon>
        <taxon>Bacteroidia</taxon>
        <taxon>Bacteroidales</taxon>
        <taxon>Bacteroidaceae</taxon>
        <taxon>Bacteroides</taxon>
    </lineage>
</organism>
<evidence type="ECO:0000256" key="2">
    <source>
        <dbReference type="ARBA" id="ARBA00006275"/>
    </source>
</evidence>
<evidence type="ECO:0000256" key="6">
    <source>
        <dbReference type="SAM" id="SignalP"/>
    </source>
</evidence>
<keyword evidence="4" id="KW-0472">Membrane</keyword>
<name>A0A9D2KUL3_9BACE</name>
<reference evidence="8" key="2">
    <citation type="submission" date="2021-04" db="EMBL/GenBank/DDBJ databases">
        <authorList>
            <person name="Gilroy R."/>
        </authorList>
    </citation>
    <scope>NUCLEOTIDE SEQUENCE</scope>
    <source>
        <strain evidence="8">ChiHjej12B11-9795</strain>
    </source>
</reference>
<dbReference type="Pfam" id="PF07980">
    <property type="entry name" value="SusD_RagB"/>
    <property type="match status" value="1"/>
</dbReference>
<keyword evidence="3 6" id="KW-0732">Signal</keyword>
<evidence type="ECO:0000256" key="5">
    <source>
        <dbReference type="ARBA" id="ARBA00023237"/>
    </source>
</evidence>
<sequence>MKTNHTFSRLALVLGVTGALAGCNDSFMDRYPETSLTEETFFKTVSDLETYTNNMYGYLSGSYWDPATDNSLFVNTSSTFDLLGGTVNTETVGTWSWGDIRNVNYMLSRTDNVTGDQADINHYIGLARMYRAKLYYDKVWAYSDVPWYDHDLQTDDTEELYKTQDPRSVVVDNIMADLDFAIANMKEGTSKTKVNRDVALALQARIALYEGTWRKYHDELGLTDGDRFLNIAIQACEQLMDGSYSLSTESFNGLGAYESLFCNTDLTDNPEMILVTDYDKALGIFHNSQQVTAYLGLSRDLMEDYLVIEDGKTKRFQDVEGYATKTYSEIFENRDPRMRQTFMWPGYQRANATSPWIPSLNAGGYIPIKFDPRSADQITWNGSYFDLPVFRYGEILLIYAEAKAELGTLSQDDLDKSINLLRDRAGMPHASLSDWLTNIDPVQAERYPNVVSAQTGAVLEVRRERRIELVNEGFRYDDLMRWKRGTLLNAAPEGMYFPGPGKYDLTGDGKNDIAIVMTEAESEERRDEFSSEGLTVYTMEGNNIEMSEGDHGYIRLVSQVDAFDFVEPAYYYTPIDTEDIKLNGNLKQNPFWE</sequence>